<keyword evidence="1" id="KW-1133">Transmembrane helix</keyword>
<reference evidence="2" key="1">
    <citation type="submission" date="2010-12" db="EMBL/GenBank/DDBJ databases">
        <title>Complete sequence of Bacillus cellulosilyticus DSM 2522.</title>
        <authorList>
            <consortium name="US DOE Joint Genome Institute"/>
            <person name="Lucas S."/>
            <person name="Copeland A."/>
            <person name="Lapidus A."/>
            <person name="Cheng J.-F."/>
            <person name="Bruce D."/>
            <person name="Goodwin L."/>
            <person name="Pitluck S."/>
            <person name="Chertkov O."/>
            <person name="Detter J.C."/>
            <person name="Han C."/>
            <person name="Tapia R."/>
            <person name="Land M."/>
            <person name="Hauser L."/>
            <person name="Jeffries C."/>
            <person name="Kyrpides N."/>
            <person name="Ivanova N."/>
            <person name="Mikhailova N."/>
            <person name="Brumm P."/>
            <person name="Mead D."/>
            <person name="Woyke T."/>
        </authorList>
    </citation>
    <scope>NUCLEOTIDE SEQUENCE [LARGE SCALE GENOMIC DNA]</scope>
    <source>
        <strain evidence="2">DSM 2522</strain>
    </source>
</reference>
<dbReference type="RefSeq" id="WP_013487856.1">
    <property type="nucleotide sequence ID" value="NC_014829.1"/>
</dbReference>
<evidence type="ECO:0000256" key="1">
    <source>
        <dbReference type="SAM" id="Phobius"/>
    </source>
</evidence>
<dbReference type="EMBL" id="CP002394">
    <property type="protein sequence ID" value="ADU29516.1"/>
    <property type="molecule type" value="Genomic_DNA"/>
</dbReference>
<accession>E6TSK8</accession>
<evidence type="ECO:0000313" key="2">
    <source>
        <dbReference type="EMBL" id="ADU29516.1"/>
    </source>
</evidence>
<feature type="transmembrane region" description="Helical" evidence="1">
    <location>
        <begin position="100"/>
        <end position="119"/>
    </location>
</feature>
<dbReference type="KEGG" id="bco:Bcell_1251"/>
<sequence>MKNNKSQRQFLLIAFILNLVLLVPLALRKPPVKDWVIVYLFNALTNGIIDNVLSKKKIIKYPIKLFPKIFDTHELFDFLLYPTFTILYNQITYKDKVGSIIYKLFLITTPAFFIELWATRNTDLVKWSKKWKWYHTYFSIILKSLFTRLIIGSIRGIESKQSTG</sequence>
<dbReference type="OrthoDB" id="2622010at2"/>
<keyword evidence="3" id="KW-1185">Reference proteome</keyword>
<dbReference type="InterPro" id="IPR048147">
    <property type="entry name" value="CBO0543-like"/>
</dbReference>
<dbReference type="NCBIfam" id="NF041644">
    <property type="entry name" value="CBO0543_fam"/>
    <property type="match status" value="1"/>
</dbReference>
<keyword evidence="1" id="KW-0472">Membrane</keyword>
<keyword evidence="1" id="KW-0812">Transmembrane</keyword>
<dbReference type="HOGENOM" id="CLU_119466_1_0_9"/>
<evidence type="ECO:0000313" key="3">
    <source>
        <dbReference type="Proteomes" id="UP000001401"/>
    </source>
</evidence>
<proteinExistence type="predicted"/>
<dbReference type="Proteomes" id="UP000001401">
    <property type="component" value="Chromosome"/>
</dbReference>
<feature type="transmembrane region" description="Helical" evidence="1">
    <location>
        <begin position="131"/>
        <end position="151"/>
    </location>
</feature>
<protein>
    <submittedName>
        <fullName evidence="2">Uncharacterized protein</fullName>
    </submittedName>
</protein>
<dbReference type="eggNOG" id="ENOG5033K14">
    <property type="taxonomic scope" value="Bacteria"/>
</dbReference>
<dbReference type="AlphaFoldDB" id="E6TSK8"/>
<name>E6TSK8_EVAC2</name>
<dbReference type="STRING" id="649639.Bcell_1251"/>
<organism evidence="2 3">
    <name type="scientific">Evansella cellulosilytica (strain ATCC 21833 / DSM 2522 / FERM P-1141 / JCM 9156 / N-4)</name>
    <name type="common">Bacillus cellulosilyticus</name>
    <dbReference type="NCBI Taxonomy" id="649639"/>
    <lineage>
        <taxon>Bacteria</taxon>
        <taxon>Bacillati</taxon>
        <taxon>Bacillota</taxon>
        <taxon>Bacilli</taxon>
        <taxon>Bacillales</taxon>
        <taxon>Bacillaceae</taxon>
        <taxon>Evansella</taxon>
    </lineage>
</organism>
<gene>
    <name evidence="2" type="ordered locus">Bcell_1251</name>
</gene>